<evidence type="ECO:0000313" key="2">
    <source>
        <dbReference type="EMBL" id="KYN07787.1"/>
    </source>
</evidence>
<name>A0A195D4I2_9HYME</name>
<accession>A0A195D4I2</accession>
<dbReference type="Proteomes" id="UP000078542">
    <property type="component" value="Unassembled WGS sequence"/>
</dbReference>
<proteinExistence type="predicted"/>
<reference evidence="2 3" key="1">
    <citation type="submission" date="2016-03" db="EMBL/GenBank/DDBJ databases">
        <title>Cyphomyrmex costatus WGS genome.</title>
        <authorList>
            <person name="Nygaard S."/>
            <person name="Hu H."/>
            <person name="Boomsma J."/>
            <person name="Zhang G."/>
        </authorList>
    </citation>
    <scope>NUCLEOTIDE SEQUENCE [LARGE SCALE GENOMIC DNA]</scope>
    <source>
        <strain evidence="2">MS0001</strain>
        <tissue evidence="2">Whole body</tissue>
    </source>
</reference>
<protein>
    <submittedName>
        <fullName evidence="2">Uncharacterized protein</fullName>
    </submittedName>
</protein>
<dbReference type="EMBL" id="KQ976870">
    <property type="protein sequence ID" value="KYN07787.1"/>
    <property type="molecule type" value="Genomic_DNA"/>
</dbReference>
<feature type="transmembrane region" description="Helical" evidence="1">
    <location>
        <begin position="6"/>
        <end position="24"/>
    </location>
</feature>
<keyword evidence="3" id="KW-1185">Reference proteome</keyword>
<gene>
    <name evidence="2" type="ORF">ALC62_01298</name>
</gene>
<keyword evidence="1" id="KW-0472">Membrane</keyword>
<evidence type="ECO:0000256" key="1">
    <source>
        <dbReference type="SAM" id="Phobius"/>
    </source>
</evidence>
<dbReference type="AlphaFoldDB" id="A0A195D4I2"/>
<keyword evidence="1" id="KW-0812">Transmembrane</keyword>
<evidence type="ECO:0000313" key="3">
    <source>
        <dbReference type="Proteomes" id="UP000078542"/>
    </source>
</evidence>
<keyword evidence="1" id="KW-1133">Transmembrane helix</keyword>
<sequence>MTNHLYLYWLFIGIKVLTVIWMNVSFFPVQFIFYDLVYVWINESGVIGVRINEMTELKPIIDVHKQTPLSISMGECHLRVQVASLVDWSGRLVCYDRRVDQVAVTDKRHVPQSPETGINVIR</sequence>
<organism evidence="2 3">
    <name type="scientific">Cyphomyrmex costatus</name>
    <dbReference type="NCBI Taxonomy" id="456900"/>
    <lineage>
        <taxon>Eukaryota</taxon>
        <taxon>Metazoa</taxon>
        <taxon>Ecdysozoa</taxon>
        <taxon>Arthropoda</taxon>
        <taxon>Hexapoda</taxon>
        <taxon>Insecta</taxon>
        <taxon>Pterygota</taxon>
        <taxon>Neoptera</taxon>
        <taxon>Endopterygota</taxon>
        <taxon>Hymenoptera</taxon>
        <taxon>Apocrita</taxon>
        <taxon>Aculeata</taxon>
        <taxon>Formicoidea</taxon>
        <taxon>Formicidae</taxon>
        <taxon>Myrmicinae</taxon>
        <taxon>Cyphomyrmex</taxon>
    </lineage>
</organism>